<keyword evidence="5" id="KW-0547">Nucleotide-binding</keyword>
<keyword evidence="3" id="KW-1003">Cell membrane</keyword>
<protein>
    <recommendedName>
        <fullName evidence="14">ABC transporter domain-containing protein</fullName>
    </recommendedName>
</protein>
<evidence type="ECO:0000259" key="10">
    <source>
        <dbReference type="PROSITE" id="PS50893"/>
    </source>
</evidence>
<dbReference type="SUPFAM" id="SSF52540">
    <property type="entry name" value="P-loop containing nucleoside triphosphate hydrolases"/>
    <property type="match status" value="1"/>
</dbReference>
<dbReference type="Pfam" id="PF00005">
    <property type="entry name" value="ABC_tran"/>
    <property type="match status" value="1"/>
</dbReference>
<evidence type="ECO:0000256" key="2">
    <source>
        <dbReference type="ARBA" id="ARBA00022448"/>
    </source>
</evidence>
<dbReference type="InterPro" id="IPR003593">
    <property type="entry name" value="AAA+_ATPase"/>
</dbReference>
<feature type="domain" description="ABC transporter" evidence="10">
    <location>
        <begin position="347"/>
        <end position="587"/>
    </location>
</feature>
<evidence type="ECO:0000256" key="4">
    <source>
        <dbReference type="ARBA" id="ARBA00022692"/>
    </source>
</evidence>
<evidence type="ECO:0000259" key="11">
    <source>
        <dbReference type="PROSITE" id="PS50929"/>
    </source>
</evidence>
<sequence length="593" mass="67769">MLKTLKYGWFALKISWQANGFYSLLSIFSKINESTIYPFIQVFLLSKLLDLLTSRPHVTFQDLTWMIIVYLIASVIRLYLTNFLQTKDLVYQFNLNDYLDIEINKKLTTLDPEVFERPEFQNLKVQMTDVKHNIEDFLTRFIGLIDAATKTITATVILLPAFPIFIPIILVATIPSLFALNNFREAIYPYMYEKRSLMGRIREYIRSLLSQDGTSKEIAIFKNGDLLLLKLNQIKDEYFKGFLKANDKTTNQIFLSDLIQFMAFAVTQAMNLGAILAGKLSIGQFSLYFQQTLALASGSELMLDHYSASNVRVKYLEKYNEFLNYPRAINSPENPKSIPSEPNPPRIEFKNVSFRYPGTQRDILHDFNLVIEKGEKVALVGENGAGKTTIIKLLLRFYDVTEGEILLNGVDIKEIDLETWHEMVGALFQDFIKYQFTFEENVYFGDSKKNGDLEALKGAIKKSGADSYVEDLPKGINQTLGKMFEGGIDLSGGQWQKLALARAFLKDAPILILDEPTSAIDAKAEYEIFEKVQKLQKDKTVIIISHRFSTVRNADRILVLDEGKIIEEGDHKTLMKKNGLYAELFNIQAQGYK</sequence>
<dbReference type="InterPro" id="IPR036640">
    <property type="entry name" value="ABC1_TM_sf"/>
</dbReference>
<dbReference type="PANTHER" id="PTHR43394">
    <property type="entry name" value="ATP-DEPENDENT PERMEASE MDL1, MITOCHONDRIAL"/>
    <property type="match status" value="1"/>
</dbReference>
<dbReference type="Gene3D" id="3.40.50.300">
    <property type="entry name" value="P-loop containing nucleotide triphosphate hydrolases"/>
    <property type="match status" value="1"/>
</dbReference>
<dbReference type="SUPFAM" id="SSF90123">
    <property type="entry name" value="ABC transporter transmembrane region"/>
    <property type="match status" value="1"/>
</dbReference>
<comment type="caution">
    <text evidence="12">The sequence shown here is derived from an EMBL/GenBank/DDBJ whole genome shotgun (WGS) entry which is preliminary data.</text>
</comment>
<feature type="transmembrane region" description="Helical" evidence="9">
    <location>
        <begin position="156"/>
        <end position="180"/>
    </location>
</feature>
<dbReference type="PROSITE" id="PS00211">
    <property type="entry name" value="ABC_TRANSPORTER_1"/>
    <property type="match status" value="1"/>
</dbReference>
<dbReference type="InterPro" id="IPR027417">
    <property type="entry name" value="P-loop_NTPase"/>
</dbReference>
<keyword evidence="4 9" id="KW-0812">Transmembrane</keyword>
<dbReference type="InterPro" id="IPR011527">
    <property type="entry name" value="ABC1_TM_dom"/>
</dbReference>
<dbReference type="SMART" id="SM00382">
    <property type="entry name" value="AAA"/>
    <property type="match status" value="1"/>
</dbReference>
<feature type="transmembrane region" description="Helical" evidence="9">
    <location>
        <begin position="21"/>
        <end position="43"/>
    </location>
</feature>
<dbReference type="InterPro" id="IPR017871">
    <property type="entry name" value="ABC_transporter-like_CS"/>
</dbReference>
<reference evidence="12 13" key="1">
    <citation type="journal article" date="2016" name="Nat. Commun.">
        <title>Thousands of microbial genomes shed light on interconnected biogeochemical processes in an aquifer system.</title>
        <authorList>
            <person name="Anantharaman K."/>
            <person name="Brown C.T."/>
            <person name="Hug L.A."/>
            <person name="Sharon I."/>
            <person name="Castelle C.J."/>
            <person name="Probst A.J."/>
            <person name="Thomas B.C."/>
            <person name="Singh A."/>
            <person name="Wilkins M.J."/>
            <person name="Karaoz U."/>
            <person name="Brodie E.L."/>
            <person name="Williams K.H."/>
            <person name="Hubbard S.S."/>
            <person name="Banfield J.F."/>
        </authorList>
    </citation>
    <scope>NUCLEOTIDE SEQUENCE [LARGE SCALE GENOMIC DNA]</scope>
</reference>
<dbReference type="FunFam" id="3.40.50.300:FF:000221">
    <property type="entry name" value="Multidrug ABC transporter ATP-binding protein"/>
    <property type="match status" value="1"/>
</dbReference>
<evidence type="ECO:0000313" key="12">
    <source>
        <dbReference type="EMBL" id="OGE64500.1"/>
    </source>
</evidence>
<dbReference type="InterPro" id="IPR003439">
    <property type="entry name" value="ABC_transporter-like_ATP-bd"/>
</dbReference>
<evidence type="ECO:0000256" key="3">
    <source>
        <dbReference type="ARBA" id="ARBA00022475"/>
    </source>
</evidence>
<feature type="transmembrane region" description="Helical" evidence="9">
    <location>
        <begin position="63"/>
        <end position="80"/>
    </location>
</feature>
<keyword evidence="7 9" id="KW-1133">Transmembrane helix</keyword>
<evidence type="ECO:0000256" key="6">
    <source>
        <dbReference type="ARBA" id="ARBA00022840"/>
    </source>
</evidence>
<dbReference type="Proteomes" id="UP000183317">
    <property type="component" value="Unassembled WGS sequence"/>
</dbReference>
<evidence type="ECO:0000256" key="1">
    <source>
        <dbReference type="ARBA" id="ARBA00004651"/>
    </source>
</evidence>
<dbReference type="EMBL" id="MFDU01000011">
    <property type="protein sequence ID" value="OGE64500.1"/>
    <property type="molecule type" value="Genomic_DNA"/>
</dbReference>
<dbReference type="Gene3D" id="1.20.1560.10">
    <property type="entry name" value="ABC transporter type 1, transmembrane domain"/>
    <property type="match status" value="1"/>
</dbReference>
<evidence type="ECO:0000256" key="9">
    <source>
        <dbReference type="SAM" id="Phobius"/>
    </source>
</evidence>
<proteinExistence type="predicted"/>
<organism evidence="12 13">
    <name type="scientific">Candidatus Daviesbacteria bacterium RIFCSPLOWO2_02_FULL_36_8</name>
    <dbReference type="NCBI Taxonomy" id="1797793"/>
    <lineage>
        <taxon>Bacteria</taxon>
        <taxon>Candidatus Daviesiibacteriota</taxon>
    </lineage>
</organism>
<evidence type="ECO:0000313" key="13">
    <source>
        <dbReference type="Proteomes" id="UP000183317"/>
    </source>
</evidence>
<dbReference type="PROSITE" id="PS50929">
    <property type="entry name" value="ABC_TM1F"/>
    <property type="match status" value="1"/>
</dbReference>
<accession>A0A1F5MGS6</accession>
<feature type="domain" description="ABC transmembrane type-1" evidence="11">
    <location>
        <begin position="39"/>
        <end position="290"/>
    </location>
</feature>
<comment type="subcellular location">
    <subcellularLocation>
        <location evidence="1">Cell membrane</location>
        <topology evidence="1">Multi-pass membrane protein</topology>
    </subcellularLocation>
</comment>
<dbReference type="PROSITE" id="PS50893">
    <property type="entry name" value="ABC_TRANSPORTER_2"/>
    <property type="match status" value="1"/>
</dbReference>
<evidence type="ECO:0000256" key="8">
    <source>
        <dbReference type="ARBA" id="ARBA00023136"/>
    </source>
</evidence>
<keyword evidence="2" id="KW-0813">Transport</keyword>
<name>A0A1F5MGS6_9BACT</name>
<dbReference type="GO" id="GO:0016887">
    <property type="term" value="F:ATP hydrolysis activity"/>
    <property type="evidence" value="ECO:0007669"/>
    <property type="project" value="InterPro"/>
</dbReference>
<evidence type="ECO:0000256" key="5">
    <source>
        <dbReference type="ARBA" id="ARBA00022741"/>
    </source>
</evidence>
<evidence type="ECO:0008006" key="14">
    <source>
        <dbReference type="Google" id="ProtNLM"/>
    </source>
</evidence>
<dbReference type="InterPro" id="IPR039421">
    <property type="entry name" value="Type_1_exporter"/>
</dbReference>
<dbReference type="GO" id="GO:0015421">
    <property type="term" value="F:ABC-type oligopeptide transporter activity"/>
    <property type="evidence" value="ECO:0007669"/>
    <property type="project" value="TreeGrafter"/>
</dbReference>
<dbReference type="PANTHER" id="PTHR43394:SF1">
    <property type="entry name" value="ATP-BINDING CASSETTE SUB-FAMILY B MEMBER 10, MITOCHONDRIAL"/>
    <property type="match status" value="1"/>
</dbReference>
<keyword evidence="8 9" id="KW-0472">Membrane</keyword>
<keyword evidence="6" id="KW-0067">ATP-binding</keyword>
<dbReference type="AlphaFoldDB" id="A0A1F5MGS6"/>
<dbReference type="GO" id="GO:0005524">
    <property type="term" value="F:ATP binding"/>
    <property type="evidence" value="ECO:0007669"/>
    <property type="project" value="UniProtKB-KW"/>
</dbReference>
<dbReference type="GO" id="GO:0005886">
    <property type="term" value="C:plasma membrane"/>
    <property type="evidence" value="ECO:0007669"/>
    <property type="project" value="UniProtKB-SubCell"/>
</dbReference>
<evidence type="ECO:0000256" key="7">
    <source>
        <dbReference type="ARBA" id="ARBA00022989"/>
    </source>
</evidence>
<gene>
    <name evidence="12" type="ORF">A3J13_02655</name>
</gene>